<dbReference type="PANTHER" id="PTHR46190:SF1">
    <property type="entry name" value="SI:CH211-201H21.5"/>
    <property type="match status" value="1"/>
</dbReference>
<dbReference type="InterPro" id="IPR036452">
    <property type="entry name" value="Ribo_hydro-like"/>
</dbReference>
<dbReference type="SUPFAM" id="SSF53590">
    <property type="entry name" value="Nucleoside hydrolase"/>
    <property type="match status" value="1"/>
</dbReference>
<dbReference type="GO" id="GO:0016799">
    <property type="term" value="F:hydrolase activity, hydrolyzing N-glycosyl compounds"/>
    <property type="evidence" value="ECO:0007669"/>
    <property type="project" value="InterPro"/>
</dbReference>
<evidence type="ECO:0000313" key="4">
    <source>
        <dbReference type="EMBL" id="JAC28977.1"/>
    </source>
</evidence>
<protein>
    <submittedName>
        <fullName evidence="4">Putative inosine-uridine preferring nucleoside hydrolase</fullName>
    </submittedName>
</protein>
<evidence type="ECO:0000256" key="2">
    <source>
        <dbReference type="SAM" id="SignalP"/>
    </source>
</evidence>
<evidence type="ECO:0000259" key="3">
    <source>
        <dbReference type="Pfam" id="PF01156"/>
    </source>
</evidence>
<dbReference type="Gene3D" id="3.90.245.10">
    <property type="entry name" value="Ribonucleoside hydrolase-like"/>
    <property type="match status" value="1"/>
</dbReference>
<dbReference type="PANTHER" id="PTHR46190">
    <property type="entry name" value="SI:CH211-201H21.5-RELATED"/>
    <property type="match status" value="1"/>
</dbReference>
<dbReference type="InterPro" id="IPR052775">
    <property type="entry name" value="IUN_hydrolase"/>
</dbReference>
<evidence type="ECO:0000256" key="1">
    <source>
        <dbReference type="ARBA" id="ARBA00009176"/>
    </source>
</evidence>
<feature type="chain" id="PRO_5001521699" evidence="2">
    <location>
        <begin position="20"/>
        <end position="353"/>
    </location>
</feature>
<accession>A0A023G5E4</accession>
<reference evidence="4" key="1">
    <citation type="submission" date="2014-03" db="EMBL/GenBank/DDBJ databases">
        <title>The sialotranscriptome of Amblyomma triste, Amblyomma parvum and Amblyomma cajennense ticks, uncovered by 454-based RNA-seq.</title>
        <authorList>
            <person name="Garcia G.R."/>
            <person name="Gardinassi L.G."/>
            <person name="Ribeiro J.M."/>
            <person name="Anatriello E."/>
            <person name="Ferreira B.R."/>
            <person name="Moreira H.N."/>
            <person name="Mafra C."/>
            <person name="Olegario M.M."/>
            <person name="Szabo P.J."/>
            <person name="Miranda-Santos I.K."/>
            <person name="Maruyama S.R."/>
        </authorList>
    </citation>
    <scope>NUCLEOTIDE SEQUENCE</scope>
    <source>
        <strain evidence="4">Mato Grasso do Sul</strain>
        <tissue evidence="4">Salivary glands</tissue>
    </source>
</reference>
<keyword evidence="2" id="KW-0732">Signal</keyword>
<proteinExistence type="evidence at transcript level"/>
<feature type="signal peptide" evidence="2">
    <location>
        <begin position="1"/>
        <end position="19"/>
    </location>
</feature>
<comment type="similarity">
    <text evidence="1">Belongs to the IUNH family.</text>
</comment>
<dbReference type="InterPro" id="IPR001910">
    <property type="entry name" value="Inosine/uridine_hydrolase_dom"/>
</dbReference>
<name>A0A023G5E4_AMBTT</name>
<dbReference type="Pfam" id="PF01156">
    <property type="entry name" value="IU_nuc_hydro"/>
    <property type="match status" value="1"/>
</dbReference>
<dbReference type="AlphaFoldDB" id="A0A023G5E4"/>
<dbReference type="EMBL" id="GBBM01006441">
    <property type="protein sequence ID" value="JAC28977.1"/>
    <property type="molecule type" value="mRNA"/>
</dbReference>
<keyword evidence="4" id="KW-0378">Hydrolase</keyword>
<organism evidence="4">
    <name type="scientific">Amblyomma triste</name>
    <name type="common">Neotropical tick</name>
    <dbReference type="NCBI Taxonomy" id="251400"/>
    <lineage>
        <taxon>Eukaryota</taxon>
        <taxon>Metazoa</taxon>
        <taxon>Ecdysozoa</taxon>
        <taxon>Arthropoda</taxon>
        <taxon>Chelicerata</taxon>
        <taxon>Arachnida</taxon>
        <taxon>Acari</taxon>
        <taxon>Parasitiformes</taxon>
        <taxon>Ixodida</taxon>
        <taxon>Ixodoidea</taxon>
        <taxon>Ixodidae</taxon>
        <taxon>Amblyomminae</taxon>
        <taxon>Amblyomma</taxon>
    </lineage>
</organism>
<feature type="domain" description="Inosine/uridine-preferring nucleoside hydrolase" evidence="3">
    <location>
        <begin position="30"/>
        <end position="328"/>
    </location>
</feature>
<sequence length="353" mass="39326">MLPISSFIIISAWLRMTRTVQTSMAPMNLLLDVDTGVDDAMAIILAASTPHVCIKAITVVAGNTNLSNAYNNTLRVLNVINRTDIPVYKGADRPIDGFWDYEEIYFGPDNFGNASSLYPMGNNVTQDLDNYGYMQMIEIIKNNPKNITLVLLGPLTNLAIALLVEPRLTVNVSAIYILGGTIHGRGNILPGSEFNFLTDPEAALVVLQRALCPVHIIPWETVLQSTIPWGVYENITNNTTPGPLRTFLRDITSLTVDCCMEKRTGFNLGDWIAMLAVVEPQSVTKSLEHRVSVELTGTHTRGQLVHGWLHYMLTEVDRNATIIMEFNRSVSIKYFKDTFDHPSMRYTDAQVCC</sequence>